<organism evidence="1 2">
    <name type="scientific">Photobacterium marinum</name>
    <dbReference type="NCBI Taxonomy" id="1056511"/>
    <lineage>
        <taxon>Bacteria</taxon>
        <taxon>Pseudomonadati</taxon>
        <taxon>Pseudomonadota</taxon>
        <taxon>Gammaproteobacteria</taxon>
        <taxon>Vibrionales</taxon>
        <taxon>Vibrionaceae</taxon>
        <taxon>Photobacterium</taxon>
    </lineage>
</organism>
<gene>
    <name evidence="1" type="ORF">C942_01417</name>
</gene>
<proteinExistence type="predicted"/>
<keyword evidence="2" id="KW-1185">Reference proteome</keyword>
<comment type="caution">
    <text evidence="1">The sequence shown here is derived from an EMBL/GenBank/DDBJ whole genome shotgun (WGS) entry which is preliminary data.</text>
</comment>
<dbReference type="Proteomes" id="UP000011134">
    <property type="component" value="Unassembled WGS sequence"/>
</dbReference>
<evidence type="ECO:0000313" key="2">
    <source>
        <dbReference type="Proteomes" id="UP000011134"/>
    </source>
</evidence>
<evidence type="ECO:0000313" key="1">
    <source>
        <dbReference type="EMBL" id="ELR67488.1"/>
    </source>
</evidence>
<sequence length="224" mass="25489">MMNSDVHNNKASDFQLLNLASCDMKNLASLFNENKANQQQDVTRYLVFKQQAPHFYSLRKHRIDVKAFEGVTDGEHISINSPMTDSAVEEIDVDFPLARYRAVNRHTIFNLLLALKEQHEYHTLNIRLPLWGIASENELKDIVKLCLVAGADNLVVPFDTDSEKQHQSYTSLVLVLIKRLFVTESCGIIYSGLTSLPAMERIVALSQDELGDKWVEGTFLKFEC</sequence>
<reference evidence="1 2" key="1">
    <citation type="submission" date="2012-12" db="EMBL/GenBank/DDBJ databases">
        <title>Genome Assembly of Photobacterium sp. AK15.</title>
        <authorList>
            <person name="Khatri I."/>
            <person name="Vaidya B."/>
            <person name="Srinivas T.N.R."/>
            <person name="Subramanian S."/>
            <person name="Pinnaka A."/>
        </authorList>
    </citation>
    <scope>NUCLEOTIDE SEQUENCE [LARGE SCALE GENOMIC DNA]</scope>
    <source>
        <strain evidence="1 2">AK15</strain>
    </source>
</reference>
<dbReference type="AlphaFoldDB" id="L8JGV3"/>
<dbReference type="RefSeq" id="WP_007462024.1">
    <property type="nucleotide sequence ID" value="NZ_AMZO01000002.1"/>
</dbReference>
<protein>
    <submittedName>
        <fullName evidence="1">Uncharacterized protein</fullName>
    </submittedName>
</protein>
<dbReference type="PATRIC" id="fig|1056511.3.peg.490"/>
<dbReference type="EMBL" id="AMZO01000002">
    <property type="protein sequence ID" value="ELR67488.1"/>
    <property type="molecule type" value="Genomic_DNA"/>
</dbReference>
<dbReference type="OrthoDB" id="5812951at2"/>
<accession>L8JGV3</accession>
<name>L8JGV3_9GAMM</name>